<evidence type="ECO:0000256" key="7">
    <source>
        <dbReference type="ARBA" id="ARBA00023187"/>
    </source>
</evidence>
<dbReference type="PROSITE" id="PS52002">
    <property type="entry name" value="SM"/>
    <property type="match status" value="1"/>
</dbReference>
<evidence type="ECO:0000313" key="14">
    <source>
        <dbReference type="Proteomes" id="UP001497383"/>
    </source>
</evidence>
<evidence type="ECO:0000256" key="10">
    <source>
        <dbReference type="ARBA" id="ARBA00041355"/>
    </source>
</evidence>
<dbReference type="Gene3D" id="2.30.30.100">
    <property type="match status" value="1"/>
</dbReference>
<dbReference type="InterPro" id="IPR010920">
    <property type="entry name" value="LSM_dom_sf"/>
</dbReference>
<accession>A0ABP0ZGR1</accession>
<evidence type="ECO:0000256" key="1">
    <source>
        <dbReference type="ARBA" id="ARBA00004123"/>
    </source>
</evidence>
<evidence type="ECO:0000313" key="13">
    <source>
        <dbReference type="EMBL" id="CAK9437204.1"/>
    </source>
</evidence>
<feature type="region of interest" description="Disordered" evidence="11">
    <location>
        <begin position="65"/>
        <end position="96"/>
    </location>
</feature>
<reference evidence="13 14" key="1">
    <citation type="submission" date="2024-03" db="EMBL/GenBank/DDBJ databases">
        <authorList>
            <person name="Brejova B."/>
        </authorList>
    </citation>
    <scope>NUCLEOTIDE SEQUENCE [LARGE SCALE GENOMIC DNA]</scope>
    <source>
        <strain evidence="13 14">CBS 14171</strain>
    </source>
</reference>
<evidence type="ECO:0000256" key="3">
    <source>
        <dbReference type="ARBA" id="ARBA00009123"/>
    </source>
</evidence>
<gene>
    <name evidence="13" type="ORF">LODBEIA_P15820</name>
</gene>
<evidence type="ECO:0000256" key="6">
    <source>
        <dbReference type="ARBA" id="ARBA00022884"/>
    </source>
</evidence>
<feature type="region of interest" description="Disordered" evidence="11">
    <location>
        <begin position="129"/>
        <end position="150"/>
    </location>
</feature>
<comment type="subcellular location">
    <subcellularLocation>
        <location evidence="2">Cytoplasm</location>
    </subcellularLocation>
    <subcellularLocation>
        <location evidence="1">Nucleus</location>
    </subcellularLocation>
</comment>
<dbReference type="InterPro" id="IPR001163">
    <property type="entry name" value="Sm_dom_euk/arc"/>
</dbReference>
<evidence type="ECO:0000256" key="5">
    <source>
        <dbReference type="ARBA" id="ARBA00022664"/>
    </source>
</evidence>
<dbReference type="EMBL" id="OZ022406">
    <property type="protein sequence ID" value="CAK9437204.1"/>
    <property type="molecule type" value="Genomic_DNA"/>
</dbReference>
<evidence type="ECO:0000256" key="9">
    <source>
        <dbReference type="ARBA" id="ARBA00023274"/>
    </source>
</evidence>
<dbReference type="Pfam" id="PF01423">
    <property type="entry name" value="LSM"/>
    <property type="match status" value="1"/>
</dbReference>
<sequence length="150" mass="16702">MSIKLPFNKKTRMSDLINYRLKILTVDNRTYIGSLLSFDKHLNLVLSDTEETRITKKSWLDMKKRSEASDNKSAVSANNGLLLPENGPAANESQPSVTKRHLGLIILRGEKIISFSVETAPLTDVKTRVATGKGTSRPLKQPVSRLKKLA</sequence>
<keyword evidence="14" id="KW-1185">Reference proteome</keyword>
<protein>
    <recommendedName>
        <fullName evidence="10">Sm protein B</fullName>
    </recommendedName>
</protein>
<keyword evidence="9" id="KW-0687">Ribonucleoprotein</keyword>
<proteinExistence type="inferred from homology"/>
<dbReference type="PANTHER" id="PTHR10701:SF0">
    <property type="entry name" value="SMALL NUCLEAR RIBONUCLEOPROTEIN-ASSOCIATED PROTEIN B"/>
    <property type="match status" value="1"/>
</dbReference>
<evidence type="ECO:0000256" key="4">
    <source>
        <dbReference type="ARBA" id="ARBA00022490"/>
    </source>
</evidence>
<evidence type="ECO:0000256" key="11">
    <source>
        <dbReference type="SAM" id="MobiDB-lite"/>
    </source>
</evidence>
<organism evidence="13 14">
    <name type="scientific">Lodderomyces beijingensis</name>
    <dbReference type="NCBI Taxonomy" id="1775926"/>
    <lineage>
        <taxon>Eukaryota</taxon>
        <taxon>Fungi</taxon>
        <taxon>Dikarya</taxon>
        <taxon>Ascomycota</taxon>
        <taxon>Saccharomycotina</taxon>
        <taxon>Pichiomycetes</taxon>
        <taxon>Debaryomycetaceae</taxon>
        <taxon>Candida/Lodderomyces clade</taxon>
        <taxon>Lodderomyces</taxon>
    </lineage>
</organism>
<dbReference type="SMART" id="SM00651">
    <property type="entry name" value="Sm"/>
    <property type="match status" value="1"/>
</dbReference>
<keyword evidence="8" id="KW-0539">Nucleus</keyword>
<dbReference type="InterPro" id="IPR047575">
    <property type="entry name" value="Sm"/>
</dbReference>
<evidence type="ECO:0000259" key="12">
    <source>
        <dbReference type="PROSITE" id="PS52002"/>
    </source>
</evidence>
<feature type="domain" description="Sm" evidence="12">
    <location>
        <begin position="8"/>
        <end position="121"/>
    </location>
</feature>
<comment type="similarity">
    <text evidence="3">Belongs to the snRNP SmB/SmN family.</text>
</comment>
<keyword evidence="4" id="KW-0963">Cytoplasm</keyword>
<dbReference type="PANTHER" id="PTHR10701">
    <property type="entry name" value="SMALL NUCLEAR RIBONUCLEOPROTEIN-ASSOCIATED PROTEIN B AND N"/>
    <property type="match status" value="1"/>
</dbReference>
<dbReference type="InterPro" id="IPR050914">
    <property type="entry name" value="snRNP_SmB/NAA38-like"/>
</dbReference>
<dbReference type="Proteomes" id="UP001497383">
    <property type="component" value="Chromosome 2"/>
</dbReference>
<evidence type="ECO:0000256" key="2">
    <source>
        <dbReference type="ARBA" id="ARBA00004496"/>
    </source>
</evidence>
<dbReference type="GeneID" id="92206778"/>
<dbReference type="RefSeq" id="XP_066828520.1">
    <property type="nucleotide sequence ID" value="XM_066971486.1"/>
</dbReference>
<keyword evidence="5" id="KW-0507">mRNA processing</keyword>
<keyword evidence="7" id="KW-0508">mRNA splicing</keyword>
<evidence type="ECO:0000256" key="8">
    <source>
        <dbReference type="ARBA" id="ARBA00023242"/>
    </source>
</evidence>
<dbReference type="CDD" id="cd01717">
    <property type="entry name" value="Sm_B"/>
    <property type="match status" value="1"/>
</dbReference>
<keyword evidence="6" id="KW-0694">RNA-binding</keyword>
<name>A0ABP0ZGR1_9ASCO</name>
<dbReference type="SUPFAM" id="SSF50182">
    <property type="entry name" value="Sm-like ribonucleoproteins"/>
    <property type="match status" value="1"/>
</dbReference>